<feature type="region of interest" description="Disordered" evidence="1">
    <location>
        <begin position="1"/>
        <end position="61"/>
    </location>
</feature>
<proteinExistence type="predicted"/>
<name>A0ABU5F2R6_9BACT</name>
<dbReference type="EMBL" id="JAXBLV010000201">
    <property type="protein sequence ID" value="MDY3561877.1"/>
    <property type="molecule type" value="Genomic_DNA"/>
</dbReference>
<reference evidence="3" key="1">
    <citation type="journal article" date="2023" name="Mar. Drugs">
        <title>Gemmata algarum, a Novel Planctomycete Isolated from an Algal Mat, Displays Antimicrobial Activity.</title>
        <authorList>
            <person name="Kumar G."/>
            <person name="Kallscheuer N."/>
            <person name="Kashif M."/>
            <person name="Ahamad S."/>
            <person name="Jagadeeshwari U."/>
            <person name="Pannikurungottu S."/>
            <person name="Haufschild T."/>
            <person name="Kabuu M."/>
            <person name="Sasikala C."/>
            <person name="Jogler C."/>
            <person name="Ramana C."/>
        </authorList>
    </citation>
    <scope>NUCLEOTIDE SEQUENCE [LARGE SCALE GENOMIC DNA]</scope>
    <source>
        <strain evidence="3">JC673</strain>
    </source>
</reference>
<keyword evidence="3" id="KW-1185">Reference proteome</keyword>
<comment type="caution">
    <text evidence="2">The sequence shown here is derived from an EMBL/GenBank/DDBJ whole genome shotgun (WGS) entry which is preliminary data.</text>
</comment>
<dbReference type="Proteomes" id="UP001272242">
    <property type="component" value="Unassembled WGS sequence"/>
</dbReference>
<accession>A0ABU5F2R6</accession>
<organism evidence="2 3">
    <name type="scientific">Gemmata algarum</name>
    <dbReference type="NCBI Taxonomy" id="2975278"/>
    <lineage>
        <taxon>Bacteria</taxon>
        <taxon>Pseudomonadati</taxon>
        <taxon>Planctomycetota</taxon>
        <taxon>Planctomycetia</taxon>
        <taxon>Gemmatales</taxon>
        <taxon>Gemmataceae</taxon>
        <taxon>Gemmata</taxon>
    </lineage>
</organism>
<evidence type="ECO:0000313" key="2">
    <source>
        <dbReference type="EMBL" id="MDY3561877.1"/>
    </source>
</evidence>
<evidence type="ECO:0000256" key="1">
    <source>
        <dbReference type="SAM" id="MobiDB-lite"/>
    </source>
</evidence>
<feature type="compositionally biased region" description="Basic and acidic residues" evidence="1">
    <location>
        <begin position="1"/>
        <end position="16"/>
    </location>
</feature>
<dbReference type="RefSeq" id="WP_320688222.1">
    <property type="nucleotide sequence ID" value="NZ_JAXBLV010000201.1"/>
</dbReference>
<feature type="compositionally biased region" description="Basic and acidic residues" evidence="1">
    <location>
        <begin position="39"/>
        <end position="61"/>
    </location>
</feature>
<gene>
    <name evidence="2" type="ORF">R5W23_003305</name>
</gene>
<sequence length="61" mass="6673">MAERTKRGDEDRKREDEEMTGEPVSTGGPDGAEAPTATRTRDKGLEPAKDVRREGQGAEED</sequence>
<protein>
    <submittedName>
        <fullName evidence="2">Uncharacterized protein</fullName>
    </submittedName>
</protein>
<evidence type="ECO:0000313" key="3">
    <source>
        <dbReference type="Proteomes" id="UP001272242"/>
    </source>
</evidence>